<evidence type="ECO:0000259" key="1">
    <source>
        <dbReference type="Pfam" id="PF12728"/>
    </source>
</evidence>
<organism evidence="2 3">
    <name type="scientific">Gordonia rubripertincta</name>
    <name type="common">Rhodococcus corallinus</name>
    <dbReference type="NCBI Taxonomy" id="36822"/>
    <lineage>
        <taxon>Bacteria</taxon>
        <taxon>Bacillati</taxon>
        <taxon>Actinomycetota</taxon>
        <taxon>Actinomycetes</taxon>
        <taxon>Mycobacteriales</taxon>
        <taxon>Gordoniaceae</taxon>
        <taxon>Gordonia</taxon>
    </lineage>
</organism>
<dbReference type="InterPro" id="IPR009061">
    <property type="entry name" value="DNA-bd_dom_put_sf"/>
</dbReference>
<name>A0AAW4G874_GORRU</name>
<sequence length="52" mass="5987">MSIDEWLTPAEVAAELKINVRTIREWIRAGRLKAEQLGPRTTRIRRAALSEL</sequence>
<feature type="domain" description="Helix-turn-helix" evidence="1">
    <location>
        <begin position="6"/>
        <end position="51"/>
    </location>
</feature>
<dbReference type="SUPFAM" id="SSF46955">
    <property type="entry name" value="Putative DNA-binding domain"/>
    <property type="match status" value="1"/>
</dbReference>
<accession>A0AAW4G874</accession>
<comment type="caution">
    <text evidence="2">The sequence shown here is derived from an EMBL/GenBank/DDBJ whole genome shotgun (WGS) entry which is preliminary data.</text>
</comment>
<dbReference type="AlphaFoldDB" id="A0AAW4G874"/>
<protein>
    <submittedName>
        <fullName evidence="2">Helix-turn-helix domain-containing protein</fullName>
    </submittedName>
</protein>
<dbReference type="Proteomes" id="UP001195196">
    <property type="component" value="Unassembled WGS sequence"/>
</dbReference>
<dbReference type="InterPro" id="IPR041657">
    <property type="entry name" value="HTH_17"/>
</dbReference>
<evidence type="ECO:0000313" key="2">
    <source>
        <dbReference type="EMBL" id="MBM7279305.1"/>
    </source>
</evidence>
<dbReference type="NCBIfam" id="TIGR01764">
    <property type="entry name" value="excise"/>
    <property type="match status" value="1"/>
</dbReference>
<dbReference type="InterPro" id="IPR010093">
    <property type="entry name" value="SinI_DNA-bd"/>
</dbReference>
<gene>
    <name evidence="2" type="ORF">JTZ10_16265</name>
</gene>
<evidence type="ECO:0000313" key="3">
    <source>
        <dbReference type="Proteomes" id="UP001195196"/>
    </source>
</evidence>
<dbReference type="RefSeq" id="WP_204718416.1">
    <property type="nucleotide sequence ID" value="NZ_JAFFGU010000007.1"/>
</dbReference>
<dbReference type="EMBL" id="JAFFGU010000007">
    <property type="protein sequence ID" value="MBM7279305.1"/>
    <property type="molecule type" value="Genomic_DNA"/>
</dbReference>
<reference evidence="2" key="1">
    <citation type="submission" date="2021-02" db="EMBL/GenBank/DDBJ databases">
        <title>Taxonomy, biology and ecology of Rhodococcus bacteria occurring in California pistachio and other woody hosts as revealed by genome sequence analyses.</title>
        <authorList>
            <person name="Riely B."/>
            <person name="Gai Y."/>
        </authorList>
    </citation>
    <scope>NUCLEOTIDE SEQUENCE</scope>
    <source>
        <strain evidence="2">BP-295</strain>
    </source>
</reference>
<dbReference type="GO" id="GO:0003677">
    <property type="term" value="F:DNA binding"/>
    <property type="evidence" value="ECO:0007669"/>
    <property type="project" value="InterPro"/>
</dbReference>
<proteinExistence type="predicted"/>
<dbReference type="Pfam" id="PF12728">
    <property type="entry name" value="HTH_17"/>
    <property type="match status" value="1"/>
</dbReference>